<evidence type="ECO:0000256" key="1">
    <source>
        <dbReference type="SAM" id="MobiDB-lite"/>
    </source>
</evidence>
<name>A0A816V044_9BILA</name>
<gene>
    <name evidence="2" type="ORF">WKI299_LOCUS24154</name>
</gene>
<evidence type="ECO:0000313" key="2">
    <source>
        <dbReference type="EMBL" id="CAF2119908.1"/>
    </source>
</evidence>
<dbReference type="AlphaFoldDB" id="A0A816V044"/>
<organism evidence="2 3">
    <name type="scientific">Rotaria magnacalcarata</name>
    <dbReference type="NCBI Taxonomy" id="392030"/>
    <lineage>
        <taxon>Eukaryota</taxon>
        <taxon>Metazoa</taxon>
        <taxon>Spiralia</taxon>
        <taxon>Gnathifera</taxon>
        <taxon>Rotifera</taxon>
        <taxon>Eurotatoria</taxon>
        <taxon>Bdelloidea</taxon>
        <taxon>Philodinida</taxon>
        <taxon>Philodinidae</taxon>
        <taxon>Rotaria</taxon>
    </lineage>
</organism>
<comment type="caution">
    <text evidence="2">The sequence shown here is derived from an EMBL/GenBank/DDBJ whole genome shotgun (WGS) entry which is preliminary data.</text>
</comment>
<feature type="compositionally biased region" description="Basic residues" evidence="1">
    <location>
        <begin position="10"/>
        <end position="41"/>
    </location>
</feature>
<feature type="compositionally biased region" description="Polar residues" evidence="1">
    <location>
        <begin position="58"/>
        <end position="72"/>
    </location>
</feature>
<evidence type="ECO:0000313" key="3">
    <source>
        <dbReference type="Proteomes" id="UP000663856"/>
    </source>
</evidence>
<feature type="compositionally biased region" description="Low complexity" evidence="1">
    <location>
        <begin position="42"/>
        <end position="57"/>
    </location>
</feature>
<feature type="region of interest" description="Disordered" evidence="1">
    <location>
        <begin position="1"/>
        <end position="73"/>
    </location>
</feature>
<accession>A0A816V044</accession>
<dbReference type="Proteomes" id="UP000663856">
    <property type="component" value="Unassembled WGS sequence"/>
</dbReference>
<protein>
    <submittedName>
        <fullName evidence="2">Uncharacterized protein</fullName>
    </submittedName>
</protein>
<reference evidence="2" key="1">
    <citation type="submission" date="2021-02" db="EMBL/GenBank/DDBJ databases">
        <authorList>
            <person name="Nowell W R."/>
        </authorList>
    </citation>
    <scope>NUCLEOTIDE SEQUENCE</scope>
</reference>
<proteinExistence type="predicted"/>
<sequence length="549" mass="64905">MSKSSYLHHSSSRRSRSRSHHSSSHRSHHSSSRRSPSHQQHRSQYSTTNSNQVQQSQHYSSPKTTSKSNQIGQPHAKYSTFNVHSSDYEIVFINNETSSNTINKLLNHVNLCKQYSIDTESERANNQLSLIQMNSIPIAPPSIVMLFELKHLPDRNSQKYANILQLFQIIFRSGNEIYSWGNMQLELEPAKEFLVLPIAAMLIDIQPHFSTWYTWARTQCWVQRLSYRNDKINDNEHIQQHNQHLSCDCHPPSPYKINELWSLQNSIKYACNLFLDKSCRLSHWSSSLTSRHSSLSHVTRTNMIHYATHDVMAVTLLIRPITERWTFEQIKLRKMNQMFVAFDSIKLPPLPTSKNKKIKNINMQTLNTILRCNDPDVEDISSDDEIYFNQLVQCNDVVHVPVNNDALHGDDLLVNNHYMVVDVTDDEATAPPAICRKHQHRSDAARQRRNRKRNYIHRLHRYFHILVRRVYHRFIMSSIKEILRQHHISYRHIKIVGSSLIIGVKNSTLQQEFDRSLRHDLFDRTHYFHYHRRHQFHHHHHHHHHHQHH</sequence>
<dbReference type="EMBL" id="CAJNRF010010371">
    <property type="protein sequence ID" value="CAF2119908.1"/>
    <property type="molecule type" value="Genomic_DNA"/>
</dbReference>